<dbReference type="PANTHER" id="PTHR33646">
    <property type="entry name" value="GB|AAF00631.1"/>
    <property type="match status" value="1"/>
</dbReference>
<feature type="compositionally biased region" description="Basic and acidic residues" evidence="1">
    <location>
        <begin position="1"/>
        <end position="11"/>
    </location>
</feature>
<dbReference type="EMBL" id="CP136893">
    <property type="protein sequence ID" value="WOL04475.1"/>
    <property type="molecule type" value="Genomic_DNA"/>
</dbReference>
<feature type="region of interest" description="Disordered" evidence="1">
    <location>
        <begin position="54"/>
        <end position="80"/>
    </location>
</feature>
<keyword evidence="2" id="KW-0812">Transmembrane</keyword>
<evidence type="ECO:0000256" key="1">
    <source>
        <dbReference type="SAM" id="MobiDB-lite"/>
    </source>
</evidence>
<feature type="region of interest" description="Disordered" evidence="1">
    <location>
        <begin position="108"/>
        <end position="133"/>
    </location>
</feature>
<dbReference type="InterPro" id="IPR049224">
    <property type="entry name" value="DUF6821"/>
</dbReference>
<keyword evidence="2" id="KW-1133">Transmembrane helix</keyword>
<dbReference type="Proteomes" id="UP001327560">
    <property type="component" value="Chromosome 4"/>
</dbReference>
<keyword evidence="5" id="KW-1185">Reference proteome</keyword>
<feature type="region of interest" description="Disordered" evidence="1">
    <location>
        <begin position="1"/>
        <end position="36"/>
    </location>
</feature>
<organism evidence="4 5">
    <name type="scientific">Canna indica</name>
    <name type="common">Indian-shot</name>
    <dbReference type="NCBI Taxonomy" id="4628"/>
    <lineage>
        <taxon>Eukaryota</taxon>
        <taxon>Viridiplantae</taxon>
        <taxon>Streptophyta</taxon>
        <taxon>Embryophyta</taxon>
        <taxon>Tracheophyta</taxon>
        <taxon>Spermatophyta</taxon>
        <taxon>Magnoliopsida</taxon>
        <taxon>Liliopsida</taxon>
        <taxon>Zingiberales</taxon>
        <taxon>Cannaceae</taxon>
        <taxon>Canna</taxon>
    </lineage>
</organism>
<name>A0AAQ3KBD1_9LILI</name>
<feature type="transmembrane region" description="Helical" evidence="2">
    <location>
        <begin position="203"/>
        <end position="223"/>
    </location>
</feature>
<protein>
    <recommendedName>
        <fullName evidence="3">DUF6821 domain-containing protein</fullName>
    </recommendedName>
</protein>
<gene>
    <name evidence="4" type="ORF">Cni_G13196</name>
</gene>
<reference evidence="4 5" key="1">
    <citation type="submission" date="2023-10" db="EMBL/GenBank/DDBJ databases">
        <title>Chromosome-scale genome assembly provides insights into flower coloration mechanisms of Canna indica.</title>
        <authorList>
            <person name="Li C."/>
        </authorList>
    </citation>
    <scope>NUCLEOTIDE SEQUENCE [LARGE SCALE GENOMIC DNA]</scope>
    <source>
        <tissue evidence="4">Flower</tissue>
    </source>
</reference>
<accession>A0AAQ3KBD1</accession>
<keyword evidence="2" id="KW-0472">Membrane</keyword>
<dbReference type="Pfam" id="PF20705">
    <property type="entry name" value="DUF6821"/>
    <property type="match status" value="1"/>
</dbReference>
<feature type="compositionally biased region" description="Basic and acidic residues" evidence="1">
    <location>
        <begin position="114"/>
        <end position="129"/>
    </location>
</feature>
<dbReference type="PANTHER" id="PTHR33646:SF6">
    <property type="entry name" value="TRANSMEMBRANE PROTEIN"/>
    <property type="match status" value="1"/>
</dbReference>
<feature type="domain" description="DUF6821" evidence="3">
    <location>
        <begin position="189"/>
        <end position="274"/>
    </location>
</feature>
<evidence type="ECO:0000313" key="4">
    <source>
        <dbReference type="EMBL" id="WOL04475.1"/>
    </source>
</evidence>
<evidence type="ECO:0000256" key="2">
    <source>
        <dbReference type="SAM" id="Phobius"/>
    </source>
</evidence>
<evidence type="ECO:0000259" key="3">
    <source>
        <dbReference type="Pfam" id="PF20705"/>
    </source>
</evidence>
<dbReference type="AlphaFoldDB" id="A0AAQ3KBD1"/>
<evidence type="ECO:0000313" key="5">
    <source>
        <dbReference type="Proteomes" id="UP001327560"/>
    </source>
</evidence>
<dbReference type="InterPro" id="IPR045883">
    <property type="entry name" value="At4g13530-like"/>
</dbReference>
<proteinExistence type="predicted"/>
<sequence>MEGHADFHDWEILLGSDSGEDPKPLQASSEDDSEDGAIKFDYFALESLNRNQKGAAFGGSTHEEEVQVDSDNPSWVDPESDSRFVERTKGEVDFPGIEFPHKVLSGVWSDESSEGQRSHIGSEKGRTDMNEEDEKVVDVEGPGDIDEGSGEHVNLEDSAVELGDKNIGLEKVLDSRGENKRGTVWWKFPFELLKFCAFRVKPVWSISIAAAILGVLMLGKRLYSMKQKARIIPLKLILDEKKASQLKTHAARLNEAFSVVSRSPIVRASLPAGGLTPWSVVSLQ</sequence>